<keyword evidence="1" id="KW-0472">Membrane</keyword>
<keyword evidence="1" id="KW-1133">Transmembrane helix</keyword>
<dbReference type="HOGENOM" id="CLU_181357_0_0_9"/>
<protein>
    <submittedName>
        <fullName evidence="2">Uncharacterized protein</fullName>
    </submittedName>
</protein>
<evidence type="ECO:0000256" key="1">
    <source>
        <dbReference type="SAM" id="Phobius"/>
    </source>
</evidence>
<proteinExistence type="predicted"/>
<keyword evidence="3" id="KW-1185">Reference proteome</keyword>
<evidence type="ECO:0000313" key="2">
    <source>
        <dbReference type="EMBL" id="ABN53701.1"/>
    </source>
</evidence>
<feature type="transmembrane region" description="Helical" evidence="1">
    <location>
        <begin position="80"/>
        <end position="102"/>
    </location>
</feature>
<keyword evidence="1" id="KW-0812">Transmembrane</keyword>
<dbReference type="eggNOG" id="ENOG5032UPP">
    <property type="taxonomic scope" value="Bacteria"/>
</dbReference>
<dbReference type="STRING" id="203119.Cthe_2499"/>
<organism evidence="2 3">
    <name type="scientific">Acetivibrio thermocellus (strain ATCC 27405 / DSM 1237 / JCM 9322 / NBRC 103400 / NCIMB 10682 / NRRL B-4536 / VPI 7372)</name>
    <name type="common">Clostridium thermocellum</name>
    <dbReference type="NCBI Taxonomy" id="203119"/>
    <lineage>
        <taxon>Bacteria</taxon>
        <taxon>Bacillati</taxon>
        <taxon>Bacillota</taxon>
        <taxon>Clostridia</taxon>
        <taxon>Eubacteriales</taxon>
        <taxon>Oscillospiraceae</taxon>
        <taxon>Acetivibrio</taxon>
    </lineage>
</organism>
<reference evidence="2 3" key="2">
    <citation type="journal article" date="2013" name="Biotechnol. Biofuels">
        <title>Global transcriptome analysis of Clostridium thermocellum ATCC 27405 during growth on dilute acid pretreated Populus and switchgrass.</title>
        <authorList>
            <person name="Wilson C.M."/>
            <person name="Rodriguez M.Jr."/>
            <person name="Johnson C.M."/>
            <person name="Martin S.L."/>
            <person name="Chu T.M."/>
            <person name="Wolfinger R.D."/>
            <person name="Hauser L.J."/>
            <person name="Land M.L."/>
            <person name="Klingeman D.M."/>
            <person name="Syed M.H."/>
            <person name="Ragauskas A.J."/>
            <person name="Tschaplinski T.J."/>
            <person name="Mielenz J.R."/>
            <person name="Brown S.D."/>
        </authorList>
    </citation>
    <scope>NUCLEOTIDE SEQUENCE [LARGE SCALE GENOMIC DNA]</scope>
    <source>
        <strain evidence="3">ATCC 27405 / DSM 1237 / JCM 9322 / NBRC 103400 / NCIMB 10682 / NRRL B-4536 / VPI 7372</strain>
    </source>
</reference>
<dbReference type="EMBL" id="CP000568">
    <property type="protein sequence ID" value="ABN53701.1"/>
    <property type="molecule type" value="Genomic_DNA"/>
</dbReference>
<gene>
    <name evidence="2" type="ordered locus">Cthe_2499</name>
</gene>
<feature type="transmembrane region" description="Helical" evidence="1">
    <location>
        <begin position="54"/>
        <end position="74"/>
    </location>
</feature>
<dbReference type="Proteomes" id="UP000002145">
    <property type="component" value="Chromosome"/>
</dbReference>
<name>A3DIC2_ACET2</name>
<reference evidence="3" key="1">
    <citation type="submission" date="2007-02" db="EMBL/GenBank/DDBJ databases">
        <title>Complete sequence of Clostridium thermocellum ATCC 27405.</title>
        <authorList>
            <consortium name="US DOE Joint Genome Institute"/>
            <person name="Copeland A."/>
            <person name="Lucas S."/>
            <person name="Lapidus A."/>
            <person name="Barry K."/>
            <person name="Detter J.C."/>
            <person name="Glavina del Rio T."/>
            <person name="Hammon N."/>
            <person name="Israni S."/>
            <person name="Dalin E."/>
            <person name="Tice H."/>
            <person name="Pitluck S."/>
            <person name="Chertkov O."/>
            <person name="Brettin T."/>
            <person name="Bruce D."/>
            <person name="Han C."/>
            <person name="Tapia R."/>
            <person name="Gilna P."/>
            <person name="Schmutz J."/>
            <person name="Larimer F."/>
            <person name="Land M."/>
            <person name="Hauser L."/>
            <person name="Kyrpides N."/>
            <person name="Mikhailova N."/>
            <person name="Wu J.H.D."/>
            <person name="Newcomb M."/>
            <person name="Richardson P."/>
        </authorList>
    </citation>
    <scope>NUCLEOTIDE SEQUENCE [LARGE SCALE GENOMIC DNA]</scope>
    <source>
        <strain evidence="3">ATCC 27405 / DSM 1237 / JCM 9322 / NBRC 103400 / NCIMB 10682 / NRRL B-4536 / VPI 7372</strain>
    </source>
</reference>
<feature type="transmembrane region" description="Helical" evidence="1">
    <location>
        <begin position="20"/>
        <end position="42"/>
    </location>
</feature>
<accession>A3DIC2</accession>
<evidence type="ECO:0000313" key="3">
    <source>
        <dbReference type="Proteomes" id="UP000002145"/>
    </source>
</evidence>
<sequence>MKNFSEHSEGSWEVCEMNDFFTPEFLATFAGLTTAVALIVQFTKSIVKRQFGDASVRIYAFVIALILTFIFAPAGWGVQGIVLTIINAILVTLAAVGGYEIIADPKATKQFPEGQ</sequence>
<dbReference type="KEGG" id="cth:Cthe_2499"/>
<dbReference type="AlphaFoldDB" id="A3DIC2"/>